<accession>A0A9N9H485</accession>
<proteinExistence type="predicted"/>
<dbReference type="Proteomes" id="UP000789759">
    <property type="component" value="Unassembled WGS sequence"/>
</dbReference>
<evidence type="ECO:0000313" key="2">
    <source>
        <dbReference type="Proteomes" id="UP000789759"/>
    </source>
</evidence>
<keyword evidence="2" id="KW-1185">Reference proteome</keyword>
<reference evidence="1" key="1">
    <citation type="submission" date="2021-06" db="EMBL/GenBank/DDBJ databases">
        <authorList>
            <person name="Kallberg Y."/>
            <person name="Tangrot J."/>
            <person name="Rosling A."/>
        </authorList>
    </citation>
    <scope>NUCLEOTIDE SEQUENCE</scope>
    <source>
        <strain evidence="1">FL966</strain>
    </source>
</reference>
<gene>
    <name evidence="1" type="ORF">CPELLU_LOCUS9098</name>
</gene>
<name>A0A9N9H485_9GLOM</name>
<comment type="caution">
    <text evidence="1">The sequence shown here is derived from an EMBL/GenBank/DDBJ whole genome shotgun (WGS) entry which is preliminary data.</text>
</comment>
<evidence type="ECO:0000313" key="1">
    <source>
        <dbReference type="EMBL" id="CAG8646112.1"/>
    </source>
</evidence>
<sequence>MIEAVDCSDKNSCIYKSLVTLKNKIKISPKSIKTSSQGQLSS</sequence>
<organism evidence="1 2">
    <name type="scientific">Cetraspora pellucida</name>
    <dbReference type="NCBI Taxonomy" id="1433469"/>
    <lineage>
        <taxon>Eukaryota</taxon>
        <taxon>Fungi</taxon>
        <taxon>Fungi incertae sedis</taxon>
        <taxon>Mucoromycota</taxon>
        <taxon>Glomeromycotina</taxon>
        <taxon>Glomeromycetes</taxon>
        <taxon>Diversisporales</taxon>
        <taxon>Gigasporaceae</taxon>
        <taxon>Cetraspora</taxon>
    </lineage>
</organism>
<protein>
    <submittedName>
        <fullName evidence="1">4720_t:CDS:1</fullName>
    </submittedName>
</protein>
<dbReference type="EMBL" id="CAJVQA010006771">
    <property type="protein sequence ID" value="CAG8646112.1"/>
    <property type="molecule type" value="Genomic_DNA"/>
</dbReference>
<dbReference type="AlphaFoldDB" id="A0A9N9H485"/>